<comment type="similarity">
    <text evidence="1 2">Belongs to the dTDP-4-dehydrorhamnose reductase family.</text>
</comment>
<keyword evidence="5" id="KW-1185">Reference proteome</keyword>
<protein>
    <recommendedName>
        <fullName evidence="2">dTDP-4-dehydrorhamnose reductase</fullName>
        <ecNumber evidence="2">1.1.1.133</ecNumber>
    </recommendedName>
</protein>
<dbReference type="PANTHER" id="PTHR10491">
    <property type="entry name" value="DTDP-4-DEHYDRORHAMNOSE REDUCTASE"/>
    <property type="match status" value="1"/>
</dbReference>
<dbReference type="KEGG" id="csr:Cspa_c28910"/>
<name>M1MZ24_9CLOT</name>
<dbReference type="GO" id="GO:0008831">
    <property type="term" value="F:dTDP-4-dehydrorhamnose reductase activity"/>
    <property type="evidence" value="ECO:0007669"/>
    <property type="project" value="UniProtKB-EC"/>
</dbReference>
<dbReference type="InterPro" id="IPR029903">
    <property type="entry name" value="RmlD-like-bd"/>
</dbReference>
<sequence length="272" mass="31604">MNKVLVLGGSGLLGTAIIKEMDKYEKYEIYTTYYEHLPSINKELCFKLDLEDVENINCILKNIEPKIVISCLRGDFDKQLILHTKVAKYLKENNGKLYFFSTTNVFDNDYSKPHYEDDAPNSRTDYGRFKIACEKSIIEILKENSCILRIPQVWGKDSPRLTELLNTINNNEAITVFPKLFLNVNSDEMIAKQLSYIIENRLIGIFHLASEDIDNQSSFYKRLIMKLGFDNTLINENLEEEGYFALESKRMNEFPEYLRVNSKAVIKYLTAK</sequence>
<keyword evidence="2 4" id="KW-0560">Oxidoreductase</keyword>
<dbReference type="STRING" id="36745.CLSAP_26450"/>
<dbReference type="GO" id="GO:0006556">
    <property type="term" value="P:S-adenosylmethionine biosynthetic process"/>
    <property type="evidence" value="ECO:0007669"/>
    <property type="project" value="TreeGrafter"/>
</dbReference>
<dbReference type="Gene3D" id="3.40.50.720">
    <property type="entry name" value="NAD(P)-binding Rossmann-like Domain"/>
    <property type="match status" value="2"/>
</dbReference>
<dbReference type="SUPFAM" id="SSF51735">
    <property type="entry name" value="NAD(P)-binding Rossmann-fold domains"/>
    <property type="match status" value="1"/>
</dbReference>
<organism evidence="4 5">
    <name type="scientific">Clostridium saccharoperbutylacetonicum N1-4(HMT)</name>
    <dbReference type="NCBI Taxonomy" id="931276"/>
    <lineage>
        <taxon>Bacteria</taxon>
        <taxon>Bacillati</taxon>
        <taxon>Bacillota</taxon>
        <taxon>Clostridia</taxon>
        <taxon>Eubacteriales</taxon>
        <taxon>Clostridiaceae</taxon>
        <taxon>Clostridium</taxon>
    </lineage>
</organism>
<dbReference type="InterPro" id="IPR005913">
    <property type="entry name" value="dTDP_dehydrorham_reduct"/>
</dbReference>
<dbReference type="EC" id="1.1.1.133" evidence="2"/>
<evidence type="ECO:0000256" key="2">
    <source>
        <dbReference type="RuleBase" id="RU364082"/>
    </source>
</evidence>
<dbReference type="EMBL" id="CP004121">
    <property type="protein sequence ID" value="AGF56652.1"/>
    <property type="molecule type" value="Genomic_DNA"/>
</dbReference>
<accession>M1MZ24</accession>
<dbReference type="GO" id="GO:0019305">
    <property type="term" value="P:dTDP-rhamnose biosynthetic process"/>
    <property type="evidence" value="ECO:0007669"/>
    <property type="project" value="UniProtKB-UniPathway"/>
</dbReference>
<dbReference type="eggNOG" id="COG1091">
    <property type="taxonomic scope" value="Bacteria"/>
</dbReference>
<keyword evidence="2" id="KW-0521">NADP</keyword>
<dbReference type="InterPro" id="IPR036291">
    <property type="entry name" value="NAD(P)-bd_dom_sf"/>
</dbReference>
<evidence type="ECO:0000256" key="1">
    <source>
        <dbReference type="ARBA" id="ARBA00010944"/>
    </source>
</evidence>
<comment type="function">
    <text evidence="2">Catalyzes the reduction of dTDP-6-deoxy-L-lyxo-4-hexulose to yield dTDP-L-rhamnose.</text>
</comment>
<gene>
    <name evidence="4" type="ORF">Cspa_c28910</name>
</gene>
<reference evidence="4 5" key="1">
    <citation type="submission" date="2013-02" db="EMBL/GenBank/DDBJ databases">
        <title>Genome sequence of Clostridium saccharoperbutylacetonicum N1-4(HMT).</title>
        <authorList>
            <person name="Poehlein A."/>
            <person name="Daniel R."/>
        </authorList>
    </citation>
    <scope>NUCLEOTIDE SEQUENCE [LARGE SCALE GENOMIC DNA]</scope>
    <source>
        <strain evidence="5">N1-4(HMT)</strain>
    </source>
</reference>
<dbReference type="Proteomes" id="UP000011728">
    <property type="component" value="Chromosome"/>
</dbReference>
<dbReference type="OrthoDB" id="1415031at2"/>
<comment type="pathway">
    <text evidence="2">Carbohydrate biosynthesis; dTDP-L-rhamnose biosynthesis.</text>
</comment>
<dbReference type="Pfam" id="PF04321">
    <property type="entry name" value="RmlD_sub_bind"/>
    <property type="match status" value="1"/>
</dbReference>
<dbReference type="PANTHER" id="PTHR10491:SF4">
    <property type="entry name" value="METHIONINE ADENOSYLTRANSFERASE 2 SUBUNIT BETA"/>
    <property type="match status" value="1"/>
</dbReference>
<dbReference type="GO" id="GO:0048270">
    <property type="term" value="F:methionine adenosyltransferase regulator activity"/>
    <property type="evidence" value="ECO:0007669"/>
    <property type="project" value="TreeGrafter"/>
</dbReference>
<evidence type="ECO:0000313" key="5">
    <source>
        <dbReference type="Proteomes" id="UP000011728"/>
    </source>
</evidence>
<dbReference type="AlphaFoldDB" id="M1MZ24"/>
<dbReference type="UniPathway" id="UPA00124"/>
<dbReference type="HOGENOM" id="CLU_089579_0_0_9"/>
<dbReference type="PATRIC" id="fig|931276.5.peg.2907"/>
<evidence type="ECO:0000259" key="3">
    <source>
        <dbReference type="Pfam" id="PF04321"/>
    </source>
</evidence>
<feature type="domain" description="RmlD-like substrate binding" evidence="3">
    <location>
        <begin position="84"/>
        <end position="231"/>
    </location>
</feature>
<dbReference type="Gene3D" id="3.90.25.10">
    <property type="entry name" value="UDP-galactose 4-epimerase, domain 1"/>
    <property type="match status" value="1"/>
</dbReference>
<proteinExistence type="inferred from homology"/>
<dbReference type="RefSeq" id="WP_015392971.1">
    <property type="nucleotide sequence ID" value="NC_020291.1"/>
</dbReference>
<evidence type="ECO:0000313" key="4">
    <source>
        <dbReference type="EMBL" id="AGF56652.1"/>
    </source>
</evidence>
<dbReference type="GO" id="GO:0048269">
    <property type="term" value="C:methionine adenosyltransferase complex"/>
    <property type="evidence" value="ECO:0007669"/>
    <property type="project" value="TreeGrafter"/>
</dbReference>